<proteinExistence type="inferred from homology"/>
<comment type="similarity">
    <text evidence="2">Belongs to the amino acid/polyamine transporter 2 family.</text>
</comment>
<evidence type="ECO:0000259" key="9">
    <source>
        <dbReference type="Pfam" id="PF01490"/>
    </source>
</evidence>
<feature type="transmembrane region" description="Helical" evidence="8">
    <location>
        <begin position="176"/>
        <end position="194"/>
    </location>
</feature>
<dbReference type="GeneID" id="34522542"/>
<reference evidence="10" key="1">
    <citation type="submission" date="2013-12" db="EMBL/GenBank/DDBJ databases">
        <authorList>
            <person name="Genoscope - CEA"/>
        </authorList>
    </citation>
    <scope>NUCLEOTIDE SEQUENCE</scope>
    <source>
        <strain evidence="10">CBS 1993</strain>
    </source>
</reference>
<evidence type="ECO:0000256" key="6">
    <source>
        <dbReference type="ARBA" id="ARBA00022989"/>
    </source>
</evidence>
<keyword evidence="5" id="KW-0029">Amino-acid transport</keyword>
<evidence type="ECO:0000313" key="11">
    <source>
        <dbReference type="Proteomes" id="UP000019384"/>
    </source>
</evidence>
<dbReference type="Proteomes" id="UP000019384">
    <property type="component" value="Unassembled WGS sequence"/>
</dbReference>
<keyword evidence="11" id="KW-1185">Reference proteome</keyword>
<feature type="transmembrane region" description="Helical" evidence="8">
    <location>
        <begin position="536"/>
        <end position="557"/>
    </location>
</feature>
<dbReference type="GO" id="GO:0015186">
    <property type="term" value="F:L-glutamine transmembrane transporter activity"/>
    <property type="evidence" value="ECO:0007669"/>
    <property type="project" value="EnsemblFungi"/>
</dbReference>
<sequence length="559" mass="60272">MEVPHTPPEGAFVSIPVPRTRDSVRPPRDSFLNAPIGSFRGVNSLSRFASSYQRAQSFKSIEPRFKVSRSYFKDDEELYDPDTLAPNSLGRKLSTVFNPEQLTSFAPYYDDEQAVDDMSFAEQSYHAISRAPSLISYATANHIADESTPLVLKKVEDANGNLVTVIAGQSTAPQTVFNSVNVLIGVGLLALPLGLSHAGWVLGVIILCLCAISTFWTAKLLSKCMDTDQTLMTYADLGYAAFGPKARLMISVLFSLDLLGAGVSLIVLFSDSLNALFPQISVNQFKAIAFCVLTPFSFMPLRVLSSISLLGIACTLSVILTILVLGLVKQDSPGSLQQFMPTNLYPRSVNDILIALGILMGPFGGHAIFPNLKVDMRHPLKFESCLKTTYAITFMADFSMACIGFLMFGNAVHDEVTHSVLITPGYPAFVYGLISALVSCVPLAKTPLNAGPIISIIEFVLGLKDSPQNSSFGTGILKALVKIGVNLLFVVTSVAFPKFDKIIGVLGASVCSLVCLILPCSFYLKICQPTSRRERALCVFTIVVASVLGVLGTIAAISF</sequence>
<dbReference type="GO" id="GO:0007034">
    <property type="term" value="P:vacuolar transport"/>
    <property type="evidence" value="ECO:0007669"/>
    <property type="project" value="EnsemblFungi"/>
</dbReference>
<feature type="domain" description="Amino acid transporter transmembrane" evidence="9">
    <location>
        <begin position="169"/>
        <end position="557"/>
    </location>
</feature>
<dbReference type="GO" id="GO:0000329">
    <property type="term" value="C:fungal-type vacuole membrane"/>
    <property type="evidence" value="ECO:0007669"/>
    <property type="project" value="EnsemblFungi"/>
</dbReference>
<dbReference type="AlphaFoldDB" id="W6MXM8"/>
<evidence type="ECO:0000256" key="5">
    <source>
        <dbReference type="ARBA" id="ARBA00022970"/>
    </source>
</evidence>
<protein>
    <recommendedName>
        <fullName evidence="9">Amino acid transporter transmembrane domain-containing protein</fullName>
    </recommendedName>
</protein>
<feature type="transmembrane region" description="Helical" evidence="8">
    <location>
        <begin position="303"/>
        <end position="328"/>
    </location>
</feature>
<feature type="transmembrane region" description="Helical" evidence="8">
    <location>
        <begin position="389"/>
        <end position="408"/>
    </location>
</feature>
<dbReference type="GO" id="GO:0005290">
    <property type="term" value="F:L-histidine transmembrane transporter activity"/>
    <property type="evidence" value="ECO:0007669"/>
    <property type="project" value="EnsemblFungi"/>
</dbReference>
<organism evidence="10 11">
    <name type="scientific">Kuraishia capsulata CBS 1993</name>
    <dbReference type="NCBI Taxonomy" id="1382522"/>
    <lineage>
        <taxon>Eukaryota</taxon>
        <taxon>Fungi</taxon>
        <taxon>Dikarya</taxon>
        <taxon>Ascomycota</taxon>
        <taxon>Saccharomycotina</taxon>
        <taxon>Pichiomycetes</taxon>
        <taxon>Pichiales</taxon>
        <taxon>Pichiaceae</taxon>
        <taxon>Kuraishia</taxon>
    </lineage>
</organism>
<dbReference type="EMBL" id="HG793130">
    <property type="protein sequence ID" value="CDK29165.1"/>
    <property type="molecule type" value="Genomic_DNA"/>
</dbReference>
<keyword evidence="4 8" id="KW-0812">Transmembrane</keyword>
<dbReference type="PANTHER" id="PTHR22950:SF692">
    <property type="entry name" value="TRANSMEMBRANE AMINO ACID TRANSPORTER FAMILY PROTEIN"/>
    <property type="match status" value="1"/>
</dbReference>
<feature type="transmembrane region" description="Helical" evidence="8">
    <location>
        <begin position="248"/>
        <end position="269"/>
    </location>
</feature>
<evidence type="ECO:0000256" key="3">
    <source>
        <dbReference type="ARBA" id="ARBA00022448"/>
    </source>
</evidence>
<reference evidence="10" key="2">
    <citation type="submission" date="2014-02" db="EMBL/GenBank/DDBJ databases">
        <title>Complete DNA sequence of /Kuraishia capsulata/ illustrates novel genomic features among budding yeasts (/Saccharomycotina/).</title>
        <authorList>
            <person name="Morales L."/>
            <person name="Noel B."/>
            <person name="Porcel B."/>
            <person name="Marcet-Houben M."/>
            <person name="Hullo M-F."/>
            <person name="Sacerdot C."/>
            <person name="Tekaia F."/>
            <person name="Leh-Louis V."/>
            <person name="Despons L."/>
            <person name="Khanna V."/>
            <person name="Aury J-M."/>
            <person name="Barbe V."/>
            <person name="Couloux A."/>
            <person name="Labadie K."/>
            <person name="Pelletier E."/>
            <person name="Souciet J-L."/>
            <person name="Boekhout T."/>
            <person name="Gabaldon T."/>
            <person name="Wincker P."/>
            <person name="Dujon B."/>
        </authorList>
    </citation>
    <scope>NUCLEOTIDE SEQUENCE</scope>
    <source>
        <strain evidence="10">CBS 1993</strain>
    </source>
</reference>
<dbReference type="Pfam" id="PF01490">
    <property type="entry name" value="Aa_trans"/>
    <property type="match status" value="1"/>
</dbReference>
<keyword evidence="6 8" id="KW-1133">Transmembrane helix</keyword>
<dbReference type="STRING" id="1382522.W6MXM8"/>
<dbReference type="GO" id="GO:0090513">
    <property type="term" value="P:L-histidine transmembrane import into vacuole"/>
    <property type="evidence" value="ECO:0007669"/>
    <property type="project" value="EnsemblFungi"/>
</dbReference>
<comment type="subcellular location">
    <subcellularLocation>
        <location evidence="1">Membrane</location>
        <topology evidence="1">Multi-pass membrane protein</topology>
    </subcellularLocation>
</comment>
<evidence type="ECO:0000256" key="1">
    <source>
        <dbReference type="ARBA" id="ARBA00004141"/>
    </source>
</evidence>
<dbReference type="GO" id="GO:0015188">
    <property type="term" value="F:L-isoleucine transmembrane transporter activity"/>
    <property type="evidence" value="ECO:0007669"/>
    <property type="project" value="EnsemblFungi"/>
</dbReference>
<evidence type="ECO:0000313" key="10">
    <source>
        <dbReference type="EMBL" id="CDK29165.1"/>
    </source>
</evidence>
<dbReference type="HOGENOM" id="CLU_009646_8_2_1"/>
<feature type="transmembrane region" description="Helical" evidence="8">
    <location>
        <begin position="475"/>
        <end position="496"/>
    </location>
</feature>
<feature type="transmembrane region" description="Helical" evidence="8">
    <location>
        <begin position="420"/>
        <end position="438"/>
    </location>
</feature>
<dbReference type="RefSeq" id="XP_022461154.1">
    <property type="nucleotide sequence ID" value="XM_022606309.1"/>
</dbReference>
<feature type="transmembrane region" description="Helical" evidence="8">
    <location>
        <begin position="444"/>
        <end position="463"/>
    </location>
</feature>
<dbReference type="GO" id="GO:0015824">
    <property type="term" value="P:proline transport"/>
    <property type="evidence" value="ECO:0007669"/>
    <property type="project" value="EnsemblFungi"/>
</dbReference>
<keyword evidence="7 8" id="KW-0472">Membrane</keyword>
<evidence type="ECO:0000256" key="8">
    <source>
        <dbReference type="SAM" id="Phobius"/>
    </source>
</evidence>
<evidence type="ECO:0000256" key="4">
    <source>
        <dbReference type="ARBA" id="ARBA00022692"/>
    </source>
</evidence>
<keyword evidence="3" id="KW-0813">Transport</keyword>
<feature type="transmembrane region" description="Helical" evidence="8">
    <location>
        <begin position="502"/>
        <end position="524"/>
    </location>
</feature>
<dbReference type="PANTHER" id="PTHR22950">
    <property type="entry name" value="AMINO ACID TRANSPORTER"/>
    <property type="match status" value="1"/>
</dbReference>
<dbReference type="GO" id="GO:0005302">
    <property type="term" value="F:L-tyrosine transmembrane transporter activity"/>
    <property type="evidence" value="ECO:0007669"/>
    <property type="project" value="EnsemblFungi"/>
</dbReference>
<evidence type="ECO:0000256" key="2">
    <source>
        <dbReference type="ARBA" id="ARBA00008066"/>
    </source>
</evidence>
<evidence type="ECO:0000256" key="7">
    <source>
        <dbReference type="ARBA" id="ARBA00023136"/>
    </source>
</evidence>
<feature type="transmembrane region" description="Helical" evidence="8">
    <location>
        <begin position="200"/>
        <end position="218"/>
    </location>
</feature>
<accession>W6MXM8</accession>
<dbReference type="InterPro" id="IPR013057">
    <property type="entry name" value="AA_transpt_TM"/>
</dbReference>
<name>W6MXM8_9ASCO</name>
<dbReference type="OrthoDB" id="655540at2759"/>
<gene>
    <name evidence="10" type="ORF">KUCA_T00005152001</name>
</gene>
<feature type="transmembrane region" description="Helical" evidence="8">
    <location>
        <begin position="349"/>
        <end position="369"/>
    </location>
</feature>